<evidence type="ECO:0000313" key="15">
    <source>
        <dbReference type="EMBL" id="KAF7148819.1"/>
    </source>
</evidence>
<keyword evidence="9" id="KW-0472">Membrane</keyword>
<evidence type="ECO:0000256" key="8">
    <source>
        <dbReference type="ARBA" id="ARBA00022729"/>
    </source>
</evidence>
<proteinExistence type="inferred from homology"/>
<comment type="similarity">
    <text evidence="4">Belongs to the expansin family. Expansin A subfamily.</text>
</comment>
<feature type="region of interest" description="Disordered" evidence="11">
    <location>
        <begin position="463"/>
        <end position="508"/>
    </location>
</feature>
<dbReference type="Pfam" id="PF12776">
    <property type="entry name" value="Myb_DNA-bind_3"/>
    <property type="match status" value="1"/>
</dbReference>
<evidence type="ECO:0000256" key="12">
    <source>
        <dbReference type="SAM" id="SignalP"/>
    </source>
</evidence>
<dbReference type="InterPro" id="IPR036908">
    <property type="entry name" value="RlpA-like_sf"/>
</dbReference>
<evidence type="ECO:0008006" key="17">
    <source>
        <dbReference type="Google" id="ProtNLM"/>
    </source>
</evidence>
<keyword evidence="7" id="KW-0479">Metal-binding</keyword>
<sequence length="1117" mass="123303">MVVPTLAIVPLLFPIFFNINFRSTYADLQYGNGTATFYGGDDASGTMGGACGYGNLYTQGYGNVTTALRSIIVTATNFCPPNSTGGWCDPPRQNFDLSVPAFRQIANLTAGVIPISFQRVPCVKIGGIMFTINGNPYWNLILITNVACAGDVQSASIMGSNMTGWQAMTQNWGQNWQSTSYLIGQSLSIQVTTGDGSTVTSYNVAPSNWTFGQTFEGGHYHRFTHRFLSLGDSGLGLTAREGGVVVTEVDSHGFLTDLSKGFDEAFSGCFLMAALVNSWRSLLGSHGSVVSMAIAPASGGCENSLVFAVVLVWFPVQEMAHNDVMKVSGESSDGPWTTRNEKIFIQLMDEEVKSKKSRETGTFLGEAWKRIRSELIRLTGYSYTKEQVKNKYNALRILFNKFNSLKANSGVGWDSTLLTVIAPDDVWERLFKVNKFARKFKKKGMPYYHELCRIFGDTSATGAHAHPSNKVPSSSDSSDPEFQFKDEPEVESAEGSKAKPKAKKKKRDSFAANISSALSQFAENSKRRVDVMERKLHCSNPGCSVVSGSMSIGEVGIGPLAAGMKECQALLNTMDDLDEDSYNKVLEKLHGDILWRQMFMDMPEKRRIAWIKKFNFCNMDPICDHSDDDSEDEEVVVLLSLALYEYYNMYIDHRPCRTSILRGHDYVVEVLNGHEDRCHQNFRMKPQVFIAFCEALKLHANLKHSRYLTLQEQVCIFLLTIGHNERNRVVQERFQHSGHTISIYFHRVLKAVCKLGVVIIQPPSFDSIPHQIRRNAKYFPFFKDCVGAIDGTHISASVPASDQIPYRGKHTVTTQNVMAACSFDMRFTYVLSGWEGTANDSRVFLECVNNPVMGFPKPPEGKYYVVDSGYTNMLVPLLLPIFFNLNFHSTYADLQYGKGTATFYGGDDASGTMGGACGYGNLYAQGYGTNTAALSTPLFNNGLTCGACFRIQCIDDPQWCLLEGPITVTATNFCPPGSTGGWCDPPGQNFDMAVPAFRQIANLTAGVIPITFQRVPCVKTGGIMFTINGNPWWNLILITNVACTGNVQSASIMGSNMTGWQAMTQNWGQNWQSTSYLIGQSLSIQVTTSDGRTVTSYNVAPSNWTFGQTFEGGQYSC</sequence>
<evidence type="ECO:0000256" key="7">
    <source>
        <dbReference type="ARBA" id="ARBA00022723"/>
    </source>
</evidence>
<dbReference type="GO" id="GO:0046872">
    <property type="term" value="F:metal ion binding"/>
    <property type="evidence" value="ECO:0007669"/>
    <property type="project" value="UniProtKB-KW"/>
</dbReference>
<evidence type="ECO:0000256" key="5">
    <source>
        <dbReference type="ARBA" id="ARBA00022512"/>
    </source>
</evidence>
<keyword evidence="16" id="KW-1185">Reference proteome</keyword>
<comment type="caution">
    <text evidence="15">The sequence shown here is derived from an EMBL/GenBank/DDBJ whole genome shotgun (WGS) entry which is preliminary data.</text>
</comment>
<dbReference type="Pfam" id="PF01357">
    <property type="entry name" value="Expansin_C"/>
    <property type="match status" value="2"/>
</dbReference>
<keyword evidence="8 12" id="KW-0732">Signal</keyword>
<reference evidence="15" key="1">
    <citation type="submission" date="2019-11" db="EMBL/GenBank/DDBJ databases">
        <authorList>
            <person name="Liu Y."/>
            <person name="Hou J."/>
            <person name="Li T.-Q."/>
            <person name="Guan C.-H."/>
            <person name="Wu X."/>
            <person name="Wu H.-Z."/>
            <person name="Ling F."/>
            <person name="Zhang R."/>
            <person name="Shi X.-G."/>
            <person name="Ren J.-P."/>
            <person name="Chen E.-F."/>
            <person name="Sun J.-M."/>
        </authorList>
    </citation>
    <scope>NUCLEOTIDE SEQUENCE</scope>
    <source>
        <strain evidence="15">Adult_tree_wgs_1</strain>
        <tissue evidence="15">Leaves</tissue>
    </source>
</reference>
<feature type="domain" description="Expansin-like CBD" evidence="14">
    <location>
        <begin position="1032"/>
        <end position="1112"/>
    </location>
</feature>
<evidence type="ECO:0000259" key="13">
    <source>
        <dbReference type="PROSITE" id="PS50842"/>
    </source>
</evidence>
<evidence type="ECO:0000256" key="1">
    <source>
        <dbReference type="ARBA" id="ARBA00001968"/>
    </source>
</evidence>
<feature type="domain" description="Expansin-like EG45" evidence="13">
    <location>
        <begin position="914"/>
        <end position="1022"/>
    </location>
</feature>
<feature type="compositionally biased region" description="Basic residues" evidence="11">
    <location>
        <begin position="498"/>
        <end position="507"/>
    </location>
</feature>
<evidence type="ECO:0000256" key="2">
    <source>
        <dbReference type="ARBA" id="ARBA00004170"/>
    </source>
</evidence>
<dbReference type="Pfam" id="PF03330">
    <property type="entry name" value="DPBB_1"/>
    <property type="match status" value="2"/>
</dbReference>
<dbReference type="InterPro" id="IPR024752">
    <property type="entry name" value="Myb/SANT-like_dom"/>
</dbReference>
<dbReference type="CDD" id="cd22274">
    <property type="entry name" value="DPBB_EXPA_N"/>
    <property type="match status" value="1"/>
</dbReference>
<keyword evidence="5" id="KW-0134">Cell wall</keyword>
<evidence type="ECO:0000256" key="10">
    <source>
        <dbReference type="ARBA" id="ARBA00023316"/>
    </source>
</evidence>
<dbReference type="InterPro" id="IPR007112">
    <property type="entry name" value="Expansin/allergen_DPBB_dom"/>
</dbReference>
<dbReference type="PRINTS" id="PR01226">
    <property type="entry name" value="EXPANSIN"/>
</dbReference>
<dbReference type="Gene3D" id="2.60.40.760">
    <property type="entry name" value="Expansin, cellulose-binding-like domain"/>
    <property type="match status" value="2"/>
</dbReference>
<dbReference type="PANTHER" id="PTHR31867">
    <property type="entry name" value="EXPANSIN-A15"/>
    <property type="match status" value="1"/>
</dbReference>
<dbReference type="AlphaFoldDB" id="A0A834H7U3"/>
<dbReference type="InterPro" id="IPR002963">
    <property type="entry name" value="Expansin"/>
</dbReference>
<evidence type="ECO:0000256" key="6">
    <source>
        <dbReference type="ARBA" id="ARBA00022525"/>
    </source>
</evidence>
<dbReference type="OrthoDB" id="1681765at2759"/>
<comment type="cofactor">
    <cofactor evidence="1">
        <name>a divalent metal cation</name>
        <dbReference type="ChEBI" id="CHEBI:60240"/>
    </cofactor>
</comment>
<dbReference type="GO" id="GO:0009653">
    <property type="term" value="P:anatomical structure morphogenesis"/>
    <property type="evidence" value="ECO:0007669"/>
    <property type="project" value="UniProtKB-ARBA"/>
</dbReference>
<protein>
    <recommendedName>
        <fullName evidence="17">Expansin</fullName>
    </recommendedName>
</protein>
<comment type="subcellular location">
    <subcellularLocation>
        <location evidence="2">Membrane</location>
        <topology evidence="2">Peripheral membrane protein</topology>
    </subcellularLocation>
    <subcellularLocation>
        <location evidence="3">Secreted</location>
        <location evidence="3">Cell wall</location>
    </subcellularLocation>
</comment>
<evidence type="ECO:0000256" key="4">
    <source>
        <dbReference type="ARBA" id="ARBA00005392"/>
    </source>
</evidence>
<dbReference type="GO" id="GO:0016020">
    <property type="term" value="C:membrane"/>
    <property type="evidence" value="ECO:0007669"/>
    <property type="project" value="UniProtKB-SubCell"/>
</dbReference>
<evidence type="ECO:0000256" key="9">
    <source>
        <dbReference type="ARBA" id="ARBA00023136"/>
    </source>
</evidence>
<dbReference type="GO" id="GO:0009664">
    <property type="term" value="P:plant-type cell wall organization"/>
    <property type="evidence" value="ECO:0007669"/>
    <property type="project" value="InterPro"/>
</dbReference>
<dbReference type="InterPro" id="IPR027806">
    <property type="entry name" value="HARBI1_dom"/>
</dbReference>
<dbReference type="SUPFAM" id="SSF49590">
    <property type="entry name" value="PHL pollen allergen"/>
    <property type="match status" value="2"/>
</dbReference>
<dbReference type="InterPro" id="IPR036749">
    <property type="entry name" value="Expansin_CBD_sf"/>
</dbReference>
<feature type="domain" description="Expansin-like EG45" evidence="13">
    <location>
        <begin position="44"/>
        <end position="127"/>
    </location>
</feature>
<dbReference type="EMBL" id="WJXA01000003">
    <property type="protein sequence ID" value="KAF7148819.1"/>
    <property type="molecule type" value="Genomic_DNA"/>
</dbReference>
<dbReference type="GO" id="GO:0005576">
    <property type="term" value="C:extracellular region"/>
    <property type="evidence" value="ECO:0007669"/>
    <property type="project" value="InterPro"/>
</dbReference>
<name>A0A834H7U3_RHOSS</name>
<dbReference type="InterPro" id="IPR007117">
    <property type="entry name" value="Expansin_CBD"/>
</dbReference>
<dbReference type="Pfam" id="PF26138">
    <property type="entry name" value="DUF8040"/>
    <property type="match status" value="1"/>
</dbReference>
<feature type="domain" description="Expansin-like CBD" evidence="14">
    <location>
        <begin position="137"/>
        <end position="217"/>
    </location>
</feature>
<dbReference type="InterPro" id="IPR058353">
    <property type="entry name" value="DUF8040"/>
</dbReference>
<dbReference type="PROSITE" id="PS50842">
    <property type="entry name" value="EXPANSIN_EG45"/>
    <property type="match status" value="2"/>
</dbReference>
<dbReference type="PRINTS" id="PR01225">
    <property type="entry name" value="EXPANSNFAMLY"/>
</dbReference>
<dbReference type="PROSITE" id="PS50843">
    <property type="entry name" value="EXPANSIN_CBD"/>
    <property type="match status" value="2"/>
</dbReference>
<dbReference type="InterPro" id="IPR007118">
    <property type="entry name" value="Expan_Lol_pI"/>
</dbReference>
<dbReference type="Gene3D" id="2.40.40.10">
    <property type="entry name" value="RlpA-like domain"/>
    <property type="match status" value="3"/>
</dbReference>
<feature type="chain" id="PRO_5032820449" description="Expansin" evidence="12">
    <location>
        <begin position="27"/>
        <end position="1117"/>
    </location>
</feature>
<keyword evidence="10" id="KW-0961">Cell wall biogenesis/degradation</keyword>
<keyword evidence="6" id="KW-0964">Secreted</keyword>
<dbReference type="SUPFAM" id="SSF50685">
    <property type="entry name" value="Barwin-like endoglucanases"/>
    <property type="match status" value="2"/>
</dbReference>
<dbReference type="SMART" id="SM00837">
    <property type="entry name" value="DPBB_1"/>
    <property type="match status" value="2"/>
</dbReference>
<accession>A0A834H7U3</accession>
<dbReference type="InterPro" id="IPR009009">
    <property type="entry name" value="RlpA-like_DPBB"/>
</dbReference>
<evidence type="ECO:0000256" key="11">
    <source>
        <dbReference type="SAM" id="MobiDB-lite"/>
    </source>
</evidence>
<dbReference type="Pfam" id="PF13359">
    <property type="entry name" value="DDE_Tnp_4"/>
    <property type="match status" value="1"/>
</dbReference>
<evidence type="ECO:0000259" key="14">
    <source>
        <dbReference type="PROSITE" id="PS50843"/>
    </source>
</evidence>
<dbReference type="Proteomes" id="UP000626092">
    <property type="component" value="Unassembled WGS sequence"/>
</dbReference>
<organism evidence="15 16">
    <name type="scientific">Rhododendron simsii</name>
    <name type="common">Sims's rhododendron</name>
    <dbReference type="NCBI Taxonomy" id="118357"/>
    <lineage>
        <taxon>Eukaryota</taxon>
        <taxon>Viridiplantae</taxon>
        <taxon>Streptophyta</taxon>
        <taxon>Embryophyta</taxon>
        <taxon>Tracheophyta</taxon>
        <taxon>Spermatophyta</taxon>
        <taxon>Magnoliopsida</taxon>
        <taxon>eudicotyledons</taxon>
        <taxon>Gunneridae</taxon>
        <taxon>Pentapetalae</taxon>
        <taxon>asterids</taxon>
        <taxon>Ericales</taxon>
        <taxon>Ericaceae</taxon>
        <taxon>Ericoideae</taxon>
        <taxon>Rhodoreae</taxon>
        <taxon>Rhododendron</taxon>
    </lineage>
</organism>
<evidence type="ECO:0000256" key="3">
    <source>
        <dbReference type="ARBA" id="ARBA00004191"/>
    </source>
</evidence>
<evidence type="ECO:0000313" key="16">
    <source>
        <dbReference type="Proteomes" id="UP000626092"/>
    </source>
</evidence>
<gene>
    <name evidence="15" type="ORF">RHSIM_Rhsim03G0151700</name>
</gene>
<feature type="signal peptide" evidence="12">
    <location>
        <begin position="1"/>
        <end position="26"/>
    </location>
</feature>